<name>S7ZRD9_PENO1</name>
<dbReference type="Proteomes" id="UP000019376">
    <property type="component" value="Unassembled WGS sequence"/>
</dbReference>
<keyword evidence="12" id="KW-1185">Reference proteome</keyword>
<feature type="coiled-coil region" evidence="10">
    <location>
        <begin position="233"/>
        <end position="291"/>
    </location>
</feature>
<keyword evidence="9" id="KW-0131">Cell cycle</keyword>
<dbReference type="GO" id="GO:0005819">
    <property type="term" value="C:spindle"/>
    <property type="evidence" value="ECO:0007669"/>
    <property type="project" value="UniProtKB-SubCell"/>
</dbReference>
<evidence type="ECO:0000256" key="2">
    <source>
        <dbReference type="ARBA" id="ARBA00005479"/>
    </source>
</evidence>
<dbReference type="eggNOG" id="ENOG502S1U0">
    <property type="taxonomic scope" value="Eukaryota"/>
</dbReference>
<evidence type="ECO:0000256" key="4">
    <source>
        <dbReference type="ARBA" id="ARBA00022618"/>
    </source>
</evidence>
<keyword evidence="8" id="KW-0206">Cytoskeleton</keyword>
<dbReference type="PhylomeDB" id="S7ZRD9"/>
<keyword evidence="4" id="KW-0132">Cell division</keyword>
<dbReference type="GO" id="GO:0051225">
    <property type="term" value="P:spindle assembly"/>
    <property type="evidence" value="ECO:0007669"/>
    <property type="project" value="InterPro"/>
</dbReference>
<dbReference type="AlphaFoldDB" id="S7ZRD9"/>
<dbReference type="GO" id="GO:0070652">
    <property type="term" value="C:HAUS complex"/>
    <property type="evidence" value="ECO:0007669"/>
    <property type="project" value="InterPro"/>
</dbReference>
<evidence type="ECO:0000313" key="11">
    <source>
        <dbReference type="EMBL" id="EPS33280.1"/>
    </source>
</evidence>
<evidence type="ECO:0000256" key="7">
    <source>
        <dbReference type="ARBA" id="ARBA00023054"/>
    </source>
</evidence>
<dbReference type="GO" id="GO:0005874">
    <property type="term" value="C:microtubule"/>
    <property type="evidence" value="ECO:0007669"/>
    <property type="project" value="UniProtKB-KW"/>
</dbReference>
<sequence>MDSYSDGSLASPTKARQAAIQAKDWAYVNSWLSQHYAPKSVPPFERNEDTLRVLLGLAAANDAADEEAALQHHAKKEILDSLQARKVIDAKNAHDRQKEEILDELELCLDEASRSNLEDLAGVAVNLGHTSNPTLQGLGQSIVELTAEEFDAQNQLAKVEELHQYLRKELERLQHDLEGLKSSPSYEAPAETQSLTSEWVRSTKILSARIGEYQDRIASLERSQPKGPTLQEVVVEEEQVVRLGNDVRSLERQVKAFHEFPTDVAGARRQYKESEQRLSQLALQRDALLGKSVHDS</sequence>
<dbReference type="HOGENOM" id="CLU_068908_0_0_1"/>
<evidence type="ECO:0000256" key="6">
    <source>
        <dbReference type="ARBA" id="ARBA00022776"/>
    </source>
</evidence>
<evidence type="ECO:0000313" key="12">
    <source>
        <dbReference type="Proteomes" id="UP000019376"/>
    </source>
</evidence>
<dbReference type="InterPro" id="IPR026243">
    <property type="entry name" value="HAUS1"/>
</dbReference>
<reference evidence="11 12" key="1">
    <citation type="journal article" date="2013" name="PLoS ONE">
        <title>Genomic and secretomic analyses reveal unique features of the lignocellulolytic enzyme system of Penicillium decumbens.</title>
        <authorList>
            <person name="Liu G."/>
            <person name="Zhang L."/>
            <person name="Wei X."/>
            <person name="Zou G."/>
            <person name="Qin Y."/>
            <person name="Ma L."/>
            <person name="Li J."/>
            <person name="Zheng H."/>
            <person name="Wang S."/>
            <person name="Wang C."/>
            <person name="Xun L."/>
            <person name="Zhao G.-P."/>
            <person name="Zhou Z."/>
            <person name="Qu Y."/>
        </authorList>
    </citation>
    <scope>NUCLEOTIDE SEQUENCE [LARGE SCALE GENOMIC DNA]</scope>
    <source>
        <strain evidence="12">114-2 / CGMCC 5302</strain>
    </source>
</reference>
<evidence type="ECO:0000256" key="9">
    <source>
        <dbReference type="ARBA" id="ARBA00023306"/>
    </source>
</evidence>
<dbReference type="STRING" id="933388.S7ZRD9"/>
<keyword evidence="5" id="KW-0493">Microtubule</keyword>
<accession>S7ZRD9</accession>
<dbReference type="PANTHER" id="PTHR31570">
    <property type="entry name" value="HAUS AUGMIN-LIKE COMPLEX SUBUNIT 1"/>
    <property type="match status" value="1"/>
</dbReference>
<feature type="coiled-coil region" evidence="10">
    <location>
        <begin position="142"/>
        <end position="183"/>
    </location>
</feature>
<comment type="similarity">
    <text evidence="2">Belongs to the HAUS1 family.</text>
</comment>
<dbReference type="GO" id="GO:0005829">
    <property type="term" value="C:cytosol"/>
    <property type="evidence" value="ECO:0007669"/>
    <property type="project" value="TreeGrafter"/>
</dbReference>
<dbReference type="EMBL" id="KB644415">
    <property type="protein sequence ID" value="EPS33280.1"/>
    <property type="molecule type" value="Genomic_DNA"/>
</dbReference>
<comment type="subcellular location">
    <subcellularLocation>
        <location evidence="1">Cytoplasm</location>
        <location evidence="1">Cytoskeleton</location>
        <location evidence="1">Spindle</location>
    </subcellularLocation>
</comment>
<keyword evidence="6" id="KW-0498">Mitosis</keyword>
<dbReference type="GO" id="GO:0051301">
    <property type="term" value="P:cell division"/>
    <property type="evidence" value="ECO:0007669"/>
    <property type="project" value="UniProtKB-KW"/>
</dbReference>
<proteinExistence type="inferred from homology"/>
<evidence type="ECO:0000256" key="8">
    <source>
        <dbReference type="ARBA" id="ARBA00023212"/>
    </source>
</evidence>
<protein>
    <submittedName>
        <fullName evidence="11">Uncharacterized protein</fullName>
    </submittedName>
</protein>
<dbReference type="Pfam" id="PF25762">
    <property type="entry name" value="HAUS1"/>
    <property type="match status" value="1"/>
</dbReference>
<evidence type="ECO:0000256" key="1">
    <source>
        <dbReference type="ARBA" id="ARBA00004186"/>
    </source>
</evidence>
<evidence type="ECO:0000256" key="5">
    <source>
        <dbReference type="ARBA" id="ARBA00022701"/>
    </source>
</evidence>
<keyword evidence="3" id="KW-0963">Cytoplasm</keyword>
<dbReference type="OrthoDB" id="5372507at2759"/>
<evidence type="ECO:0000256" key="3">
    <source>
        <dbReference type="ARBA" id="ARBA00022490"/>
    </source>
</evidence>
<keyword evidence="7 10" id="KW-0175">Coiled coil</keyword>
<evidence type="ECO:0000256" key="10">
    <source>
        <dbReference type="SAM" id="Coils"/>
    </source>
</evidence>
<dbReference type="PANTHER" id="PTHR31570:SF1">
    <property type="entry name" value="HAUS AUGMIN-LIKE COMPLEX SUBUNIT 1"/>
    <property type="match status" value="1"/>
</dbReference>
<organism evidence="11 12">
    <name type="scientific">Penicillium oxalicum (strain 114-2 / CGMCC 5302)</name>
    <name type="common">Penicillium decumbens</name>
    <dbReference type="NCBI Taxonomy" id="933388"/>
    <lineage>
        <taxon>Eukaryota</taxon>
        <taxon>Fungi</taxon>
        <taxon>Dikarya</taxon>
        <taxon>Ascomycota</taxon>
        <taxon>Pezizomycotina</taxon>
        <taxon>Eurotiomycetes</taxon>
        <taxon>Eurotiomycetidae</taxon>
        <taxon>Eurotiales</taxon>
        <taxon>Aspergillaceae</taxon>
        <taxon>Penicillium</taxon>
    </lineage>
</organism>
<gene>
    <name evidence="11" type="ORF">PDE_08242</name>
</gene>